<evidence type="ECO:0000256" key="1">
    <source>
        <dbReference type="ARBA" id="ARBA00022737"/>
    </source>
</evidence>
<dbReference type="Gene3D" id="3.10.580.10">
    <property type="entry name" value="CBS-domain"/>
    <property type="match status" value="1"/>
</dbReference>
<keyword evidence="1" id="KW-0677">Repeat</keyword>
<dbReference type="Pfam" id="PF00571">
    <property type="entry name" value="CBS"/>
    <property type="match status" value="2"/>
</dbReference>
<accession>A0A832ZB82</accession>
<gene>
    <name evidence="5" type="ORF">EYH15_04910</name>
</gene>
<feature type="domain" description="CBS" evidence="4">
    <location>
        <begin position="74"/>
        <end position="132"/>
    </location>
</feature>
<dbReference type="SUPFAM" id="SSF54631">
    <property type="entry name" value="CBS-domain pair"/>
    <property type="match status" value="1"/>
</dbReference>
<dbReference type="InterPro" id="IPR046342">
    <property type="entry name" value="CBS_dom_sf"/>
</dbReference>
<comment type="caution">
    <text evidence="5">The sequence shown here is derived from an EMBL/GenBank/DDBJ whole genome shotgun (WGS) entry which is preliminary data.</text>
</comment>
<dbReference type="Proteomes" id="UP000643554">
    <property type="component" value="Unassembled WGS sequence"/>
</dbReference>
<dbReference type="PANTHER" id="PTHR43080">
    <property type="entry name" value="CBS DOMAIN-CONTAINING PROTEIN CBSX3, MITOCHONDRIAL"/>
    <property type="match status" value="1"/>
</dbReference>
<dbReference type="PROSITE" id="PS51371">
    <property type="entry name" value="CBS"/>
    <property type="match status" value="2"/>
</dbReference>
<dbReference type="SMART" id="SM00116">
    <property type="entry name" value="CBS"/>
    <property type="match status" value="2"/>
</dbReference>
<evidence type="ECO:0000256" key="3">
    <source>
        <dbReference type="PROSITE-ProRule" id="PRU00703"/>
    </source>
</evidence>
<sequence length="132" mass="14954">MISKYVVRDVMSRGIYEVSLDTPLRDVIKTMAENNISSVVVTDRNGTYWGIITSLDVLKHYTKDVDKLKAEDIMVSNIITVDPLTPLERAAAIMVENRIHHLYVVSELREDKIVGVISSKDIIKVLNEALKR</sequence>
<evidence type="ECO:0000259" key="4">
    <source>
        <dbReference type="PROSITE" id="PS51371"/>
    </source>
</evidence>
<organism evidence="5 6">
    <name type="scientific">Methanothermococcus okinawensis</name>
    <dbReference type="NCBI Taxonomy" id="155863"/>
    <lineage>
        <taxon>Archaea</taxon>
        <taxon>Methanobacteriati</taxon>
        <taxon>Methanobacteriota</taxon>
        <taxon>Methanomada group</taxon>
        <taxon>Methanococci</taxon>
        <taxon>Methanococcales</taxon>
        <taxon>Methanococcaceae</taxon>
        <taxon>Methanothermococcus</taxon>
    </lineage>
</organism>
<dbReference type="EMBL" id="DQUI01000078">
    <property type="protein sequence ID" value="HIP84809.1"/>
    <property type="molecule type" value="Genomic_DNA"/>
</dbReference>
<reference evidence="5" key="1">
    <citation type="journal article" date="2020" name="ISME J.">
        <title>Gammaproteobacteria mediating utilization of methyl-, sulfur- and petroleum organic compounds in deep ocean hydrothermal plumes.</title>
        <authorList>
            <person name="Zhou Z."/>
            <person name="Liu Y."/>
            <person name="Pan J."/>
            <person name="Cron B.R."/>
            <person name="Toner B.M."/>
            <person name="Anantharaman K."/>
            <person name="Breier J.A."/>
            <person name="Dick G.J."/>
            <person name="Li M."/>
        </authorList>
    </citation>
    <scope>NUCLEOTIDE SEQUENCE</scope>
    <source>
        <strain evidence="5">SZUA-1453</strain>
    </source>
</reference>
<dbReference type="InterPro" id="IPR051257">
    <property type="entry name" value="Diverse_CBS-Domain"/>
</dbReference>
<proteinExistence type="predicted"/>
<keyword evidence="2 3" id="KW-0129">CBS domain</keyword>
<protein>
    <submittedName>
        <fullName evidence="5">CBS domain-containing protein</fullName>
    </submittedName>
</protein>
<dbReference type="PANTHER" id="PTHR43080:SF2">
    <property type="entry name" value="CBS DOMAIN-CONTAINING PROTEIN"/>
    <property type="match status" value="1"/>
</dbReference>
<feature type="domain" description="CBS" evidence="4">
    <location>
        <begin position="11"/>
        <end position="67"/>
    </location>
</feature>
<name>A0A832ZB82_9EURY</name>
<dbReference type="InterPro" id="IPR000644">
    <property type="entry name" value="CBS_dom"/>
</dbReference>
<evidence type="ECO:0000313" key="6">
    <source>
        <dbReference type="Proteomes" id="UP000643554"/>
    </source>
</evidence>
<evidence type="ECO:0000256" key="2">
    <source>
        <dbReference type="ARBA" id="ARBA00023122"/>
    </source>
</evidence>
<evidence type="ECO:0000313" key="5">
    <source>
        <dbReference type="EMBL" id="HIP84809.1"/>
    </source>
</evidence>
<dbReference type="AlphaFoldDB" id="A0A832ZB82"/>